<evidence type="ECO:0000256" key="4">
    <source>
        <dbReference type="ARBA" id="ARBA00022516"/>
    </source>
</evidence>
<keyword evidence="6" id="KW-0443">Lipid metabolism</keyword>
<dbReference type="UniPathway" id="UPA00558"/>
<dbReference type="EMBL" id="FRYL01000017">
    <property type="protein sequence ID" value="SHO80722.1"/>
    <property type="molecule type" value="Genomic_DNA"/>
</dbReference>
<keyword evidence="8 12" id="KW-0456">Lyase</keyword>
<evidence type="ECO:0000313" key="12">
    <source>
        <dbReference type="EMBL" id="SHO80722.1"/>
    </source>
</evidence>
<dbReference type="EC" id="4.1.1.65" evidence="3"/>
<dbReference type="GO" id="GO:0004609">
    <property type="term" value="F:phosphatidylserine decarboxylase activity"/>
    <property type="evidence" value="ECO:0007669"/>
    <property type="project" value="UniProtKB-EC"/>
</dbReference>
<dbReference type="PANTHER" id="PTHR10067:SF6">
    <property type="entry name" value="PHOSPHATIDYLSERINE DECARBOXYLASE PROENZYME, MITOCHONDRIAL"/>
    <property type="match status" value="1"/>
</dbReference>
<dbReference type="NCBIfam" id="TIGR00163">
    <property type="entry name" value="PS_decarb"/>
    <property type="match status" value="1"/>
</dbReference>
<keyword evidence="4" id="KW-0444">Lipid biosynthesis</keyword>
<comment type="pathway">
    <text evidence="11">Phospholipid metabolism; phosphatidylethanolamine biosynthesis.</text>
</comment>
<dbReference type="PANTHER" id="PTHR10067">
    <property type="entry name" value="PHOSPHATIDYLSERINE DECARBOXYLASE"/>
    <property type="match status" value="1"/>
</dbReference>
<evidence type="ECO:0000256" key="11">
    <source>
        <dbReference type="ARBA" id="ARBA00024326"/>
    </source>
</evidence>
<evidence type="ECO:0000256" key="6">
    <source>
        <dbReference type="ARBA" id="ARBA00023098"/>
    </source>
</evidence>
<dbReference type="InterPro" id="IPR033177">
    <property type="entry name" value="PSD-B"/>
</dbReference>
<dbReference type="AlphaFoldDB" id="A0A1W1EIV0"/>
<comment type="pathway">
    <text evidence="2">Lipid metabolism.</text>
</comment>
<evidence type="ECO:0000256" key="9">
    <source>
        <dbReference type="ARBA" id="ARBA00023264"/>
    </source>
</evidence>
<sequence>MSKQHITSYISQIFGKFANREFSKPIQTLINKGYVTFMGLDMSEFDTPNSYTTLNKLFTREFKTPREINPKYTLISPVDALISDCGKIKDGYAYQIKGMEYKLDELLGKQYTGFDKLLEDGEFINFYLSPKDYHRYHIPMDLEVLSLSHIPGKLYPVNNRYLNKKKNLFIENERVVIKVKDRKDKIHFLILVGALNVGQMVVTFEERVITNAKIQEESYYEYSDLKLKIGELFGYFKMGSTIVMLSQKDAIIPDVKAGKSVKFGERIGALL</sequence>
<proteinExistence type="predicted"/>
<reference evidence="12" key="1">
    <citation type="submission" date="2016-10" db="EMBL/GenBank/DDBJ databases">
        <authorList>
            <person name="de Groot N.N."/>
        </authorList>
    </citation>
    <scope>NUCLEOTIDE SEQUENCE</scope>
</reference>
<keyword evidence="10" id="KW-0670">Pyruvate</keyword>
<name>A0A1W1EIV0_9ZZZZ</name>
<organism evidence="12">
    <name type="scientific">hydrothermal vent metagenome</name>
    <dbReference type="NCBI Taxonomy" id="652676"/>
    <lineage>
        <taxon>unclassified sequences</taxon>
        <taxon>metagenomes</taxon>
        <taxon>ecological metagenomes</taxon>
    </lineage>
</organism>
<evidence type="ECO:0000256" key="10">
    <source>
        <dbReference type="ARBA" id="ARBA00023317"/>
    </source>
</evidence>
<evidence type="ECO:0000256" key="5">
    <source>
        <dbReference type="ARBA" id="ARBA00022793"/>
    </source>
</evidence>
<protein>
    <recommendedName>
        <fullName evidence="3">phosphatidylserine decarboxylase</fullName>
        <ecNumber evidence="3">4.1.1.65</ecNumber>
    </recommendedName>
</protein>
<evidence type="ECO:0000256" key="7">
    <source>
        <dbReference type="ARBA" id="ARBA00023209"/>
    </source>
</evidence>
<evidence type="ECO:0000256" key="2">
    <source>
        <dbReference type="ARBA" id="ARBA00005189"/>
    </source>
</evidence>
<keyword evidence="5" id="KW-0210">Decarboxylase</keyword>
<accession>A0A1W1EIV0</accession>
<keyword evidence="7" id="KW-0594">Phospholipid biosynthesis</keyword>
<dbReference type="Pfam" id="PF02666">
    <property type="entry name" value="PS_Dcarbxylase"/>
    <property type="match status" value="1"/>
</dbReference>
<comment type="cofactor">
    <cofactor evidence="1">
        <name>pyruvate</name>
        <dbReference type="ChEBI" id="CHEBI:15361"/>
    </cofactor>
</comment>
<dbReference type="NCBIfam" id="NF003038">
    <property type="entry name" value="PRK03934.1"/>
    <property type="match status" value="1"/>
</dbReference>
<dbReference type="GO" id="GO:0006646">
    <property type="term" value="P:phosphatidylethanolamine biosynthetic process"/>
    <property type="evidence" value="ECO:0007669"/>
    <property type="project" value="UniProtKB-UniPathway"/>
</dbReference>
<evidence type="ECO:0000256" key="3">
    <source>
        <dbReference type="ARBA" id="ARBA00012243"/>
    </source>
</evidence>
<gene>
    <name evidence="12" type="ORF">MNB_SV-15-1321</name>
</gene>
<evidence type="ECO:0000256" key="1">
    <source>
        <dbReference type="ARBA" id="ARBA00001928"/>
    </source>
</evidence>
<keyword evidence="9" id="KW-1208">Phospholipid metabolism</keyword>
<evidence type="ECO:0000256" key="8">
    <source>
        <dbReference type="ARBA" id="ARBA00023239"/>
    </source>
</evidence>
<dbReference type="InterPro" id="IPR003817">
    <property type="entry name" value="PS_Dcarbxylase"/>
</dbReference>